<feature type="region of interest" description="Disordered" evidence="1">
    <location>
        <begin position="1"/>
        <end position="21"/>
    </location>
</feature>
<reference evidence="2 3" key="1">
    <citation type="submission" date="2014-04" db="EMBL/GenBank/DDBJ databases">
        <authorList>
            <consortium name="DOE Joint Genome Institute"/>
            <person name="Kuo A."/>
            <person name="Girlanda M."/>
            <person name="Perotto S."/>
            <person name="Kohler A."/>
            <person name="Nagy L.G."/>
            <person name="Floudas D."/>
            <person name="Copeland A."/>
            <person name="Barry K.W."/>
            <person name="Cichocki N."/>
            <person name="Veneault-Fourrey C."/>
            <person name="LaButti K."/>
            <person name="Lindquist E.A."/>
            <person name="Lipzen A."/>
            <person name="Lundell T."/>
            <person name="Morin E."/>
            <person name="Murat C."/>
            <person name="Sun H."/>
            <person name="Tunlid A."/>
            <person name="Henrissat B."/>
            <person name="Grigoriev I.V."/>
            <person name="Hibbett D.S."/>
            <person name="Martin F."/>
            <person name="Nordberg H.P."/>
            <person name="Cantor M.N."/>
            <person name="Hua S.X."/>
        </authorList>
    </citation>
    <scope>NUCLEOTIDE SEQUENCE [LARGE SCALE GENOMIC DNA]</scope>
    <source>
        <strain evidence="2 3">MUT 4182</strain>
    </source>
</reference>
<feature type="compositionally biased region" description="Basic and acidic residues" evidence="1">
    <location>
        <begin position="73"/>
        <end position="85"/>
    </location>
</feature>
<evidence type="ECO:0000313" key="3">
    <source>
        <dbReference type="Proteomes" id="UP000054248"/>
    </source>
</evidence>
<feature type="non-terminal residue" evidence="2">
    <location>
        <position position="85"/>
    </location>
</feature>
<keyword evidence="3" id="KW-1185">Reference proteome</keyword>
<protein>
    <submittedName>
        <fullName evidence="2">Uncharacterized protein</fullName>
    </submittedName>
</protein>
<dbReference type="AlphaFoldDB" id="A0A0C3LGR9"/>
<reference evidence="3" key="2">
    <citation type="submission" date="2015-01" db="EMBL/GenBank/DDBJ databases">
        <title>Evolutionary Origins and Diversification of the Mycorrhizal Mutualists.</title>
        <authorList>
            <consortium name="DOE Joint Genome Institute"/>
            <consortium name="Mycorrhizal Genomics Consortium"/>
            <person name="Kohler A."/>
            <person name="Kuo A."/>
            <person name="Nagy L.G."/>
            <person name="Floudas D."/>
            <person name="Copeland A."/>
            <person name="Barry K.W."/>
            <person name="Cichocki N."/>
            <person name="Veneault-Fourrey C."/>
            <person name="LaButti K."/>
            <person name="Lindquist E.A."/>
            <person name="Lipzen A."/>
            <person name="Lundell T."/>
            <person name="Morin E."/>
            <person name="Murat C."/>
            <person name="Riley R."/>
            <person name="Ohm R."/>
            <person name="Sun H."/>
            <person name="Tunlid A."/>
            <person name="Henrissat B."/>
            <person name="Grigoriev I.V."/>
            <person name="Hibbett D.S."/>
            <person name="Martin F."/>
        </authorList>
    </citation>
    <scope>NUCLEOTIDE SEQUENCE [LARGE SCALE GENOMIC DNA]</scope>
    <source>
        <strain evidence="3">MUT 4182</strain>
    </source>
</reference>
<sequence>MTVERSARNYYSESKDGETRQRTLIVSHGTNEVSVELQGNAKKLSGTENGCTRPVDLQCIDPLFDSQTTSQREQAERDGFSDGGS</sequence>
<proteinExistence type="predicted"/>
<accession>A0A0C3LGR9</accession>
<dbReference type="Proteomes" id="UP000054248">
    <property type="component" value="Unassembled WGS sequence"/>
</dbReference>
<dbReference type="EMBL" id="KN822950">
    <property type="protein sequence ID" value="KIO33168.1"/>
    <property type="molecule type" value="Genomic_DNA"/>
</dbReference>
<gene>
    <name evidence="2" type="ORF">M407DRAFT_241172</name>
</gene>
<evidence type="ECO:0000313" key="2">
    <source>
        <dbReference type="EMBL" id="KIO33168.1"/>
    </source>
</evidence>
<organism evidence="2 3">
    <name type="scientific">Tulasnella calospora MUT 4182</name>
    <dbReference type="NCBI Taxonomy" id="1051891"/>
    <lineage>
        <taxon>Eukaryota</taxon>
        <taxon>Fungi</taxon>
        <taxon>Dikarya</taxon>
        <taxon>Basidiomycota</taxon>
        <taxon>Agaricomycotina</taxon>
        <taxon>Agaricomycetes</taxon>
        <taxon>Cantharellales</taxon>
        <taxon>Tulasnellaceae</taxon>
        <taxon>Tulasnella</taxon>
    </lineage>
</organism>
<feature type="region of interest" description="Disordered" evidence="1">
    <location>
        <begin position="63"/>
        <end position="85"/>
    </location>
</feature>
<evidence type="ECO:0000256" key="1">
    <source>
        <dbReference type="SAM" id="MobiDB-lite"/>
    </source>
</evidence>
<dbReference type="HOGENOM" id="CLU_2518861_0_0_1"/>
<name>A0A0C3LGR9_9AGAM</name>